<evidence type="ECO:0000256" key="1">
    <source>
        <dbReference type="SAM" id="SignalP"/>
    </source>
</evidence>
<name>A0A2P6V890_9CHLO</name>
<reference evidence="2 3" key="1">
    <citation type="journal article" date="2018" name="Plant J.">
        <title>Genome sequences of Chlorella sorokiniana UTEX 1602 and Micractinium conductrix SAG 241.80: implications to maltose excretion by a green alga.</title>
        <authorList>
            <person name="Arriola M.B."/>
            <person name="Velmurugan N."/>
            <person name="Zhang Y."/>
            <person name="Plunkett M.H."/>
            <person name="Hondzo H."/>
            <person name="Barney B.M."/>
        </authorList>
    </citation>
    <scope>NUCLEOTIDE SEQUENCE [LARGE SCALE GENOMIC DNA]</scope>
    <source>
        <strain evidence="2 3">SAG 241.80</strain>
    </source>
</reference>
<dbReference type="AlphaFoldDB" id="A0A2P6V890"/>
<accession>A0A2P6V890</accession>
<evidence type="ECO:0000313" key="3">
    <source>
        <dbReference type="Proteomes" id="UP000239649"/>
    </source>
</evidence>
<keyword evidence="1" id="KW-0732">Signal</keyword>
<organism evidence="2 3">
    <name type="scientific">Micractinium conductrix</name>
    <dbReference type="NCBI Taxonomy" id="554055"/>
    <lineage>
        <taxon>Eukaryota</taxon>
        <taxon>Viridiplantae</taxon>
        <taxon>Chlorophyta</taxon>
        <taxon>core chlorophytes</taxon>
        <taxon>Trebouxiophyceae</taxon>
        <taxon>Chlorellales</taxon>
        <taxon>Chlorellaceae</taxon>
        <taxon>Chlorella clade</taxon>
        <taxon>Micractinium</taxon>
    </lineage>
</organism>
<protein>
    <submittedName>
        <fullName evidence="2">TolB</fullName>
    </submittedName>
</protein>
<gene>
    <name evidence="2" type="ORF">C2E20_6242</name>
</gene>
<comment type="caution">
    <text evidence="2">The sequence shown here is derived from an EMBL/GenBank/DDBJ whole genome shotgun (WGS) entry which is preliminary data.</text>
</comment>
<feature type="chain" id="PRO_5015135703" evidence="1">
    <location>
        <begin position="27"/>
        <end position="144"/>
    </location>
</feature>
<feature type="signal peptide" evidence="1">
    <location>
        <begin position="1"/>
        <end position="26"/>
    </location>
</feature>
<keyword evidence="3" id="KW-1185">Reference proteome</keyword>
<evidence type="ECO:0000313" key="2">
    <source>
        <dbReference type="EMBL" id="PSC70301.1"/>
    </source>
</evidence>
<dbReference type="EMBL" id="LHPF02000020">
    <property type="protein sequence ID" value="PSC70301.1"/>
    <property type="molecule type" value="Genomic_DNA"/>
</dbReference>
<sequence>MAFARSTAALLLVAAALLAVVAPARARTCRLTNNLCMTADNYCQNGVVKTCPKGMKCFGVAPCTTWPLWTGPGPNCTPNGKFCKKNDNCCSGRCNGSPRVCKAPPEPIVCKAQGRKCGGNGECCNKYCFGGICCKKVDFYTVEC</sequence>
<dbReference type="Proteomes" id="UP000239649">
    <property type="component" value="Unassembled WGS sequence"/>
</dbReference>
<proteinExistence type="predicted"/>